<feature type="transmembrane region" description="Helical" evidence="6">
    <location>
        <begin position="106"/>
        <end position="128"/>
    </location>
</feature>
<evidence type="ECO:0000256" key="4">
    <source>
        <dbReference type="ARBA" id="ARBA00022989"/>
    </source>
</evidence>
<dbReference type="PANTHER" id="PTHR16007">
    <property type="entry name" value="EPIDIDYMAL MEMBRANE PROTEIN E9-RELATED"/>
    <property type="match status" value="1"/>
</dbReference>
<comment type="similarity">
    <text evidence="2">Belongs to the TMEM45 family.</text>
</comment>
<comment type="subcellular location">
    <subcellularLocation>
        <location evidence="1">Membrane</location>
        <topology evidence="1">Multi-pass membrane protein</topology>
    </subcellularLocation>
</comment>
<dbReference type="EMBL" id="JAIZAY010000023">
    <property type="protein sequence ID" value="KAJ8019486.1"/>
    <property type="molecule type" value="Genomic_DNA"/>
</dbReference>
<dbReference type="InterPro" id="IPR042127">
    <property type="entry name" value="TMEM45"/>
</dbReference>
<dbReference type="InterPro" id="IPR006904">
    <property type="entry name" value="DUF716"/>
</dbReference>
<protein>
    <submittedName>
        <fullName evidence="7">Transmembrane protein 45B</fullName>
    </submittedName>
</protein>
<feature type="transmembrane region" description="Helical" evidence="6">
    <location>
        <begin position="196"/>
        <end position="217"/>
    </location>
</feature>
<dbReference type="AlphaFoldDB" id="A0A9Q0YIQ9"/>
<dbReference type="OrthoDB" id="551896at2759"/>
<keyword evidence="3 6" id="KW-0812">Transmembrane</keyword>
<gene>
    <name evidence="7" type="ORF">HOLleu_41104</name>
</gene>
<evidence type="ECO:0000256" key="6">
    <source>
        <dbReference type="SAM" id="Phobius"/>
    </source>
</evidence>
<name>A0A9Q0YIQ9_HOLLE</name>
<accession>A0A9Q0YIQ9</accession>
<feature type="transmembrane region" description="Helical" evidence="6">
    <location>
        <begin position="58"/>
        <end position="86"/>
    </location>
</feature>
<evidence type="ECO:0000256" key="3">
    <source>
        <dbReference type="ARBA" id="ARBA00022692"/>
    </source>
</evidence>
<sequence length="290" mass="33095">MLKANISDDQRGVTNLYIFSGHLYTGVALISVSLFWLMKYCCYTQRNGYQRQRQGGSILYKLIELVPWEGSLLLFCGLTALGRVVTTPLFRIKMVANDGNFQFDSLFGWQHVVLSSCVVLFGVFIILADTKCNELVVYVKPVGSFTFAIFGTVFVLHAIMKDPVDSQVHNVLTFCSYGMAISFALETAYPEQAIYFILRIFFAFLQGTFWIQAAYILEPPNGQPWDGYDKLNVMFVSTSFLIQCLIAFWIVLLMFFGMNKISQKIKKKEYTYLQNEIEMSLEKQENKIGG</sequence>
<feature type="transmembrane region" description="Helical" evidence="6">
    <location>
        <begin position="16"/>
        <end position="37"/>
    </location>
</feature>
<feature type="transmembrane region" description="Helical" evidence="6">
    <location>
        <begin position="135"/>
        <end position="159"/>
    </location>
</feature>
<evidence type="ECO:0000313" key="7">
    <source>
        <dbReference type="EMBL" id="KAJ8019486.1"/>
    </source>
</evidence>
<keyword evidence="8" id="KW-1185">Reference proteome</keyword>
<proteinExistence type="inferred from homology"/>
<evidence type="ECO:0000313" key="8">
    <source>
        <dbReference type="Proteomes" id="UP001152320"/>
    </source>
</evidence>
<evidence type="ECO:0000256" key="1">
    <source>
        <dbReference type="ARBA" id="ARBA00004141"/>
    </source>
</evidence>
<feature type="transmembrane region" description="Helical" evidence="6">
    <location>
        <begin position="237"/>
        <end position="258"/>
    </location>
</feature>
<keyword evidence="4 6" id="KW-1133">Transmembrane helix</keyword>
<reference evidence="7" key="1">
    <citation type="submission" date="2021-10" db="EMBL/GenBank/DDBJ databases">
        <title>Tropical sea cucumber genome reveals ecological adaptation and Cuvierian tubules defense mechanism.</title>
        <authorList>
            <person name="Chen T."/>
        </authorList>
    </citation>
    <scope>NUCLEOTIDE SEQUENCE</scope>
    <source>
        <strain evidence="7">Nanhai2018</strain>
        <tissue evidence="7">Muscle</tissue>
    </source>
</reference>
<evidence type="ECO:0000256" key="2">
    <source>
        <dbReference type="ARBA" id="ARBA00006948"/>
    </source>
</evidence>
<dbReference type="Pfam" id="PF04819">
    <property type="entry name" value="DUF716"/>
    <property type="match status" value="1"/>
</dbReference>
<keyword evidence="5 6" id="KW-0472">Membrane</keyword>
<dbReference type="PANTHER" id="PTHR16007:SF15">
    <property type="entry name" value="TRANSMEMBRANE PROTEIN 45B"/>
    <property type="match status" value="1"/>
</dbReference>
<feature type="transmembrane region" description="Helical" evidence="6">
    <location>
        <begin position="171"/>
        <end position="189"/>
    </location>
</feature>
<dbReference type="GO" id="GO:0016020">
    <property type="term" value="C:membrane"/>
    <property type="evidence" value="ECO:0007669"/>
    <property type="project" value="UniProtKB-SubCell"/>
</dbReference>
<evidence type="ECO:0000256" key="5">
    <source>
        <dbReference type="ARBA" id="ARBA00023136"/>
    </source>
</evidence>
<dbReference type="Proteomes" id="UP001152320">
    <property type="component" value="Chromosome 23"/>
</dbReference>
<comment type="caution">
    <text evidence="7">The sequence shown here is derived from an EMBL/GenBank/DDBJ whole genome shotgun (WGS) entry which is preliminary data.</text>
</comment>
<organism evidence="7 8">
    <name type="scientific">Holothuria leucospilota</name>
    <name type="common">Black long sea cucumber</name>
    <name type="synonym">Mertensiothuria leucospilota</name>
    <dbReference type="NCBI Taxonomy" id="206669"/>
    <lineage>
        <taxon>Eukaryota</taxon>
        <taxon>Metazoa</taxon>
        <taxon>Echinodermata</taxon>
        <taxon>Eleutherozoa</taxon>
        <taxon>Echinozoa</taxon>
        <taxon>Holothuroidea</taxon>
        <taxon>Aspidochirotacea</taxon>
        <taxon>Aspidochirotida</taxon>
        <taxon>Holothuriidae</taxon>
        <taxon>Holothuria</taxon>
    </lineage>
</organism>